<evidence type="ECO:0000256" key="2">
    <source>
        <dbReference type="SAM" id="SignalP"/>
    </source>
</evidence>
<evidence type="ECO:0000313" key="3">
    <source>
        <dbReference type="EMBL" id="KAH7030081.1"/>
    </source>
</evidence>
<sequence>MRSAIIVLSAVAFIASASASPVAPPRELMHLQRDMSPNATDATAETPNTPQPAFAEEPTPTLIFESPVIVTVPSGPAAAPGFGCPAMVCKDYMNECGKRYGGAKFISPILDLRSESASAHLLRVLGVLKAQLNNLMRDPSAILSLPTTMNPYRLAAGFERLTDAPHSTRRIATSADAANSMFAPPSALFVTREPFARLPANDPPERCAHIDPAARLLRDDDTGVVSRSQSRTDEFRQHHSTLELL</sequence>
<feature type="compositionally biased region" description="Basic and acidic residues" evidence="1">
    <location>
        <begin position="230"/>
        <end position="245"/>
    </location>
</feature>
<keyword evidence="2" id="KW-0732">Signal</keyword>
<organism evidence="3 4">
    <name type="scientific">Macrophomina phaseolina</name>
    <dbReference type="NCBI Taxonomy" id="35725"/>
    <lineage>
        <taxon>Eukaryota</taxon>
        <taxon>Fungi</taxon>
        <taxon>Dikarya</taxon>
        <taxon>Ascomycota</taxon>
        <taxon>Pezizomycotina</taxon>
        <taxon>Dothideomycetes</taxon>
        <taxon>Dothideomycetes incertae sedis</taxon>
        <taxon>Botryosphaeriales</taxon>
        <taxon>Botryosphaeriaceae</taxon>
        <taxon>Macrophomina</taxon>
    </lineage>
</organism>
<reference evidence="3 4" key="1">
    <citation type="journal article" date="2021" name="Nat. Commun.">
        <title>Genetic determinants of endophytism in the Arabidopsis root mycobiome.</title>
        <authorList>
            <person name="Mesny F."/>
            <person name="Miyauchi S."/>
            <person name="Thiergart T."/>
            <person name="Pickel B."/>
            <person name="Atanasova L."/>
            <person name="Karlsson M."/>
            <person name="Huettel B."/>
            <person name="Barry K.W."/>
            <person name="Haridas S."/>
            <person name="Chen C."/>
            <person name="Bauer D."/>
            <person name="Andreopoulos W."/>
            <person name="Pangilinan J."/>
            <person name="LaButti K."/>
            <person name="Riley R."/>
            <person name="Lipzen A."/>
            <person name="Clum A."/>
            <person name="Drula E."/>
            <person name="Henrissat B."/>
            <person name="Kohler A."/>
            <person name="Grigoriev I.V."/>
            <person name="Martin F.M."/>
            <person name="Hacquard S."/>
        </authorList>
    </citation>
    <scope>NUCLEOTIDE SEQUENCE [LARGE SCALE GENOMIC DNA]</scope>
    <source>
        <strain evidence="3 4">MPI-SDFR-AT-0080</strain>
    </source>
</reference>
<dbReference type="EMBL" id="JAGTJR010000046">
    <property type="protein sequence ID" value="KAH7030081.1"/>
    <property type="molecule type" value="Genomic_DNA"/>
</dbReference>
<feature type="region of interest" description="Disordered" evidence="1">
    <location>
        <begin position="219"/>
        <end position="245"/>
    </location>
</feature>
<keyword evidence="4" id="KW-1185">Reference proteome</keyword>
<gene>
    <name evidence="3" type="ORF">B0J12DRAFT_745354</name>
</gene>
<comment type="caution">
    <text evidence="3">The sequence shown here is derived from an EMBL/GenBank/DDBJ whole genome shotgun (WGS) entry which is preliminary data.</text>
</comment>
<proteinExistence type="predicted"/>
<evidence type="ECO:0000256" key="1">
    <source>
        <dbReference type="SAM" id="MobiDB-lite"/>
    </source>
</evidence>
<name>A0ABQ8FWN8_9PEZI</name>
<feature type="chain" id="PRO_5047088894" evidence="2">
    <location>
        <begin position="20"/>
        <end position="245"/>
    </location>
</feature>
<feature type="signal peptide" evidence="2">
    <location>
        <begin position="1"/>
        <end position="19"/>
    </location>
</feature>
<evidence type="ECO:0000313" key="4">
    <source>
        <dbReference type="Proteomes" id="UP000774617"/>
    </source>
</evidence>
<accession>A0ABQ8FWN8</accession>
<dbReference type="Proteomes" id="UP000774617">
    <property type="component" value="Unassembled WGS sequence"/>
</dbReference>
<protein>
    <submittedName>
        <fullName evidence="3">Uncharacterized protein</fullName>
    </submittedName>
</protein>